<dbReference type="InterPro" id="IPR036271">
    <property type="entry name" value="Tet_transcr_reg_TetR-rel_C_sf"/>
</dbReference>
<dbReference type="SUPFAM" id="SSF48498">
    <property type="entry name" value="Tetracyclin repressor-like, C-terminal domain"/>
    <property type="match status" value="1"/>
</dbReference>
<dbReference type="Pfam" id="PF00440">
    <property type="entry name" value="TetR_N"/>
    <property type="match status" value="1"/>
</dbReference>
<feature type="DNA-binding region" description="H-T-H motif" evidence="2">
    <location>
        <begin position="106"/>
        <end position="125"/>
    </location>
</feature>
<name>A0AAJ5D1J9_PANPU</name>
<organism evidence="5 6">
    <name type="scientific">Pandoraea pulmonicola</name>
    <dbReference type="NCBI Taxonomy" id="93221"/>
    <lineage>
        <taxon>Bacteria</taxon>
        <taxon>Pseudomonadati</taxon>
        <taxon>Pseudomonadota</taxon>
        <taxon>Betaproteobacteria</taxon>
        <taxon>Burkholderiales</taxon>
        <taxon>Burkholderiaceae</taxon>
        <taxon>Pandoraea</taxon>
    </lineage>
</organism>
<feature type="compositionally biased region" description="Low complexity" evidence="3">
    <location>
        <begin position="1"/>
        <end position="13"/>
    </location>
</feature>
<evidence type="ECO:0000256" key="1">
    <source>
        <dbReference type="ARBA" id="ARBA00023125"/>
    </source>
</evidence>
<dbReference type="GO" id="GO:0000976">
    <property type="term" value="F:transcription cis-regulatory region binding"/>
    <property type="evidence" value="ECO:0007669"/>
    <property type="project" value="TreeGrafter"/>
</dbReference>
<dbReference type="Proteomes" id="UP000254589">
    <property type="component" value="Unassembled WGS sequence"/>
</dbReference>
<gene>
    <name evidence="5" type="ORF">NCTC13159_03271</name>
</gene>
<dbReference type="GO" id="GO:0003700">
    <property type="term" value="F:DNA-binding transcription factor activity"/>
    <property type="evidence" value="ECO:0007669"/>
    <property type="project" value="TreeGrafter"/>
</dbReference>
<dbReference type="PANTHER" id="PTHR30055">
    <property type="entry name" value="HTH-TYPE TRANSCRIPTIONAL REGULATOR RUTR"/>
    <property type="match status" value="1"/>
</dbReference>
<dbReference type="EMBL" id="UGSJ01000001">
    <property type="protein sequence ID" value="SUA91759.1"/>
    <property type="molecule type" value="Genomic_DNA"/>
</dbReference>
<evidence type="ECO:0000256" key="2">
    <source>
        <dbReference type="PROSITE-ProRule" id="PRU00335"/>
    </source>
</evidence>
<dbReference type="PRINTS" id="PR00455">
    <property type="entry name" value="HTHTETR"/>
</dbReference>
<sequence length="273" mass="28660">MAKSTTSATATDAPPKPRKPRKPRKSNGTAKIAKGGQGPMTTESTKPAKSVPAGSGEPAAGTARRRSAAARAGKTGRHVTPAPVAQQYLLNAAVELFHTEGVRTVGVDAVVKRAGVNKMCLYRQFASKDELILAYLDHMQTSSLARIDESIAKRVGDPRAQMLQIFVDLAERASKPGYRGCPFVNVAAEFPDPGHPARRAVVSYKAEVVQRFTTLATAAGLKNPAPLVDALSLILDGGYAASQTFGPGSPPLRIMPAVVRQIIDAGLAGKLSA</sequence>
<dbReference type="InterPro" id="IPR009057">
    <property type="entry name" value="Homeodomain-like_sf"/>
</dbReference>
<feature type="region of interest" description="Disordered" evidence="3">
    <location>
        <begin position="1"/>
        <end position="79"/>
    </location>
</feature>
<evidence type="ECO:0000256" key="3">
    <source>
        <dbReference type="SAM" id="MobiDB-lite"/>
    </source>
</evidence>
<comment type="caution">
    <text evidence="5">The sequence shown here is derived from an EMBL/GenBank/DDBJ whole genome shotgun (WGS) entry which is preliminary data.</text>
</comment>
<dbReference type="SUPFAM" id="SSF46689">
    <property type="entry name" value="Homeodomain-like"/>
    <property type="match status" value="1"/>
</dbReference>
<feature type="domain" description="HTH tetR-type" evidence="4">
    <location>
        <begin position="83"/>
        <end position="143"/>
    </location>
</feature>
<reference evidence="5 6" key="1">
    <citation type="submission" date="2018-06" db="EMBL/GenBank/DDBJ databases">
        <authorList>
            <consortium name="Pathogen Informatics"/>
            <person name="Doyle S."/>
        </authorList>
    </citation>
    <scope>NUCLEOTIDE SEQUENCE [LARGE SCALE GENOMIC DNA]</scope>
    <source>
        <strain evidence="5 6">NCTC13159</strain>
    </source>
</reference>
<evidence type="ECO:0000259" key="4">
    <source>
        <dbReference type="PROSITE" id="PS50977"/>
    </source>
</evidence>
<evidence type="ECO:0000313" key="5">
    <source>
        <dbReference type="EMBL" id="SUA91759.1"/>
    </source>
</evidence>
<dbReference type="AlphaFoldDB" id="A0AAJ5D1J9"/>
<protein>
    <submittedName>
        <fullName evidence="5">Transcriptional regulator</fullName>
    </submittedName>
</protein>
<feature type="compositionally biased region" description="Basic residues" evidence="3">
    <location>
        <begin position="16"/>
        <end position="25"/>
    </location>
</feature>
<dbReference type="PANTHER" id="PTHR30055:SF200">
    <property type="entry name" value="HTH-TYPE TRANSCRIPTIONAL REPRESSOR BDCR"/>
    <property type="match status" value="1"/>
</dbReference>
<proteinExistence type="predicted"/>
<keyword evidence="1 2" id="KW-0238">DNA-binding</keyword>
<dbReference type="InterPro" id="IPR001647">
    <property type="entry name" value="HTH_TetR"/>
</dbReference>
<dbReference type="Gene3D" id="1.10.357.10">
    <property type="entry name" value="Tetracycline Repressor, domain 2"/>
    <property type="match status" value="1"/>
</dbReference>
<dbReference type="InterPro" id="IPR050109">
    <property type="entry name" value="HTH-type_TetR-like_transc_reg"/>
</dbReference>
<evidence type="ECO:0000313" key="6">
    <source>
        <dbReference type="Proteomes" id="UP000254589"/>
    </source>
</evidence>
<dbReference type="PROSITE" id="PS50977">
    <property type="entry name" value="HTH_TETR_2"/>
    <property type="match status" value="1"/>
</dbReference>
<accession>A0AAJ5D1J9</accession>